<evidence type="ECO:0000259" key="2">
    <source>
        <dbReference type="SMART" id="SM00014"/>
    </source>
</evidence>
<feature type="transmembrane region" description="Helical" evidence="1">
    <location>
        <begin position="65"/>
        <end position="81"/>
    </location>
</feature>
<feature type="domain" description="Phosphatidic acid phosphatase type 2/haloperoxidase" evidence="2">
    <location>
        <begin position="89"/>
        <end position="205"/>
    </location>
</feature>
<dbReference type="AlphaFoldDB" id="A0A8J2UAZ2"/>
<comment type="caution">
    <text evidence="3">The sequence shown here is derived from an EMBL/GenBank/DDBJ whole genome shotgun (WGS) entry which is preliminary data.</text>
</comment>
<keyword evidence="1" id="KW-0812">Transmembrane</keyword>
<dbReference type="SMART" id="SM00014">
    <property type="entry name" value="acidPPc"/>
    <property type="match status" value="1"/>
</dbReference>
<feature type="transmembrane region" description="Helical" evidence="1">
    <location>
        <begin position="88"/>
        <end position="108"/>
    </location>
</feature>
<keyword evidence="1" id="KW-1133">Transmembrane helix</keyword>
<gene>
    <name evidence="3" type="ORF">GCM10011511_12770</name>
</gene>
<keyword evidence="4" id="KW-1185">Reference proteome</keyword>
<reference evidence="3" key="2">
    <citation type="submission" date="2020-09" db="EMBL/GenBank/DDBJ databases">
        <authorList>
            <person name="Sun Q."/>
            <person name="Zhou Y."/>
        </authorList>
    </citation>
    <scope>NUCLEOTIDE SEQUENCE</scope>
    <source>
        <strain evidence="3">CGMCC 1.15448</strain>
    </source>
</reference>
<dbReference type="Proteomes" id="UP000607559">
    <property type="component" value="Unassembled WGS sequence"/>
</dbReference>
<protein>
    <submittedName>
        <fullName evidence="3">Phosphatase PAP2 family protein</fullName>
    </submittedName>
</protein>
<accession>A0A8J2UAZ2</accession>
<dbReference type="SUPFAM" id="SSF48317">
    <property type="entry name" value="Acid phosphatase/Vanadium-dependent haloperoxidase"/>
    <property type="match status" value="1"/>
</dbReference>
<evidence type="ECO:0000256" key="1">
    <source>
        <dbReference type="SAM" id="Phobius"/>
    </source>
</evidence>
<dbReference type="InterPro" id="IPR036938">
    <property type="entry name" value="PAP2/HPO_sf"/>
</dbReference>
<name>A0A8J2UAZ2_9BACT</name>
<dbReference type="InterPro" id="IPR000326">
    <property type="entry name" value="PAP2/HPO"/>
</dbReference>
<sequence length="225" mass="26229">MVYLEKIGAELNYLYTMTLLDAGPHHPGILHAILQGDYWLFSRINQVWTSPFLDTVLLFMREQELWYPFYLFLLVFATLNFRKKGWIWTLYLAMTVIISDLISSHLIKEHVFRLRPCNNPAWADSMRFIANYCPIGSSFTSSHACNHFAMAFFIYRTLKHTSPWWRLLFVWAFLISYAQVYVGVHYPLDVTCGALLGSLIGWQTARVFRYQAGTLHLPSHNPSHA</sequence>
<feature type="transmembrane region" description="Helical" evidence="1">
    <location>
        <begin position="167"/>
        <end position="188"/>
    </location>
</feature>
<reference evidence="3" key="1">
    <citation type="journal article" date="2014" name="Int. J. Syst. Evol. Microbiol.">
        <title>Complete genome sequence of Corynebacterium casei LMG S-19264T (=DSM 44701T), isolated from a smear-ripened cheese.</title>
        <authorList>
            <consortium name="US DOE Joint Genome Institute (JGI-PGF)"/>
            <person name="Walter F."/>
            <person name="Albersmeier A."/>
            <person name="Kalinowski J."/>
            <person name="Ruckert C."/>
        </authorList>
    </citation>
    <scope>NUCLEOTIDE SEQUENCE</scope>
    <source>
        <strain evidence="3">CGMCC 1.15448</strain>
    </source>
</reference>
<evidence type="ECO:0000313" key="3">
    <source>
        <dbReference type="EMBL" id="GGA90924.1"/>
    </source>
</evidence>
<keyword evidence="1" id="KW-0472">Membrane</keyword>
<dbReference type="Gene3D" id="1.20.144.10">
    <property type="entry name" value="Phosphatidic acid phosphatase type 2/haloperoxidase"/>
    <property type="match status" value="1"/>
</dbReference>
<organism evidence="3 4">
    <name type="scientific">Puia dinghuensis</name>
    <dbReference type="NCBI Taxonomy" id="1792502"/>
    <lineage>
        <taxon>Bacteria</taxon>
        <taxon>Pseudomonadati</taxon>
        <taxon>Bacteroidota</taxon>
        <taxon>Chitinophagia</taxon>
        <taxon>Chitinophagales</taxon>
        <taxon>Chitinophagaceae</taxon>
        <taxon>Puia</taxon>
    </lineage>
</organism>
<dbReference type="PANTHER" id="PTHR14969">
    <property type="entry name" value="SPHINGOSINE-1-PHOSPHATE PHOSPHOHYDROLASE"/>
    <property type="match status" value="1"/>
</dbReference>
<evidence type="ECO:0000313" key="4">
    <source>
        <dbReference type="Proteomes" id="UP000607559"/>
    </source>
</evidence>
<proteinExistence type="predicted"/>
<dbReference type="EMBL" id="BMJC01000001">
    <property type="protein sequence ID" value="GGA90924.1"/>
    <property type="molecule type" value="Genomic_DNA"/>
</dbReference>
<dbReference type="Pfam" id="PF01569">
    <property type="entry name" value="PAP2"/>
    <property type="match status" value="1"/>
</dbReference>
<dbReference type="PANTHER" id="PTHR14969:SF13">
    <property type="entry name" value="AT30094P"/>
    <property type="match status" value="1"/>
</dbReference>